<evidence type="ECO:0000313" key="2">
    <source>
        <dbReference type="EMBL" id="MCW3476293.1"/>
    </source>
</evidence>
<keyword evidence="2" id="KW-0347">Helicase</keyword>
<protein>
    <submittedName>
        <fullName evidence="2">DEAD/DEAH box helicase family protein</fullName>
    </submittedName>
</protein>
<dbReference type="AlphaFoldDB" id="A0AA41YQ90"/>
<reference evidence="2" key="2">
    <citation type="submission" date="2022-10" db="EMBL/GenBank/DDBJ databases">
        <authorList>
            <person name="Trinh H.N."/>
        </authorList>
    </citation>
    <scope>NUCLEOTIDE SEQUENCE</scope>
    <source>
        <strain evidence="2">RN2-1</strain>
    </source>
</reference>
<dbReference type="PANTHER" id="PTHR47396:SF1">
    <property type="entry name" value="ATP-DEPENDENT HELICASE IRC3-RELATED"/>
    <property type="match status" value="1"/>
</dbReference>
<gene>
    <name evidence="2" type="ORF">OL599_17095</name>
</gene>
<keyword evidence="2" id="KW-0547">Nucleotide-binding</keyword>
<dbReference type="PANTHER" id="PTHR47396">
    <property type="entry name" value="TYPE I RESTRICTION ENZYME ECOKI R PROTEIN"/>
    <property type="match status" value="1"/>
</dbReference>
<dbReference type="RefSeq" id="WP_264715060.1">
    <property type="nucleotide sequence ID" value="NZ_JAPDNT010000017.1"/>
</dbReference>
<comment type="caution">
    <text evidence="2">The sequence shown here is derived from an EMBL/GenBank/DDBJ whole genome shotgun (WGS) entry which is preliminary data.</text>
</comment>
<dbReference type="GO" id="GO:0004386">
    <property type="term" value="F:helicase activity"/>
    <property type="evidence" value="ECO:0007669"/>
    <property type="project" value="UniProtKB-KW"/>
</dbReference>
<dbReference type="InterPro" id="IPR027417">
    <property type="entry name" value="P-loop_NTPase"/>
</dbReference>
<dbReference type="GO" id="GO:0003677">
    <property type="term" value="F:DNA binding"/>
    <property type="evidence" value="ECO:0007669"/>
    <property type="project" value="InterPro"/>
</dbReference>
<evidence type="ECO:0000313" key="3">
    <source>
        <dbReference type="Proteomes" id="UP001165679"/>
    </source>
</evidence>
<dbReference type="GO" id="GO:0005829">
    <property type="term" value="C:cytosol"/>
    <property type="evidence" value="ECO:0007669"/>
    <property type="project" value="TreeGrafter"/>
</dbReference>
<proteinExistence type="predicted"/>
<dbReference type="EMBL" id="JAPDNT010000017">
    <property type="protein sequence ID" value="MCW3476293.1"/>
    <property type="molecule type" value="Genomic_DNA"/>
</dbReference>
<feature type="domain" description="Helicase/UvrB N-terminal" evidence="1">
    <location>
        <begin position="65"/>
        <end position="236"/>
    </location>
</feature>
<dbReference type="InterPro" id="IPR006935">
    <property type="entry name" value="Helicase/UvrB_N"/>
</dbReference>
<dbReference type="Gene3D" id="3.40.50.300">
    <property type="entry name" value="P-loop containing nucleotide triphosphate hydrolases"/>
    <property type="match status" value="2"/>
</dbReference>
<sequence>MTSERILRQIKARLSLRTPQADSLDILADIVEHSPLEGLVPFRKAASVTDMLDAVHARYAGVSDFERDFPSLCFTLATGVGKTRLMGAFISYLYLSGRAKNFFVLAPNTTIYDKLIADFKPNTEKYVFKGVAEFAQMPPILITGDTWDQGRGLRGGDLLGETAIINIFNVDKINKDQGRIKKLHEYIGESYFDYLAGLPDLVLLMDEAHRYRAKAGMRAVAELKPVLGLELTATPRSTGGRSERFKNVVYDYSLGEAMRDGFVKEPAVATRKDFRPDSVTPDQLERIKLEDGIHCHENTKAELDIYARSTGRPTVHPFMLVVAQDTTHAENLRQLIESEGFFDGRYKARVIRVDSATRGEESEEATARLLALESDTDTDVVIHVNKLKEGWDVRNLYTIVPLRASASDILTEQTLGRGLRLPYGVRTGVEAVDTLTIIAHDRFDDVIRAARDPNSIVAIRKTVIVGEGGDVSPQGATVLDSRTLLETSLTGQGGGSAEQQANLVFSSDGERQAADFALRLISDRYERELKKGISQLSEPEVQARITRDVEQALAPIQAKLELGEPKVNVAQVVAAVAAKVTELTIAIPEIVVIPTREVTFGFHDFDLTGLDAIARQPISDEIMVQRLRDEARTYLARRAEGAREEQPENYLVRHLMDMPEVDYDSQSEFLFKLSGQMVARLRAYLPGDGEVENVLLVHGKDLARFIFEQMKQHYWETPTDYRATVARGFQLLRPQAFNVPNSQAVRNFRQLVVPAGDTRKHVFGGFQRCCYPYQRFQSNEEREFAVLIDSANETTVLRWMKPGSRQFRIEYANGQPYEPDFVVETSTQKLIVEVKAANEMTDPIVQAKARAATKWVLYANAHAAETGDKLWAYALVPHDAVLPSATLAGLMARYGLMAPALAEPSVRLATAE</sequence>
<keyword evidence="2" id="KW-0067">ATP-binding</keyword>
<dbReference type="Pfam" id="PF04851">
    <property type="entry name" value="ResIII"/>
    <property type="match status" value="1"/>
</dbReference>
<organism evidence="2 3">
    <name type="scientific">Limobrevibacterium gyesilva</name>
    <dbReference type="NCBI Taxonomy" id="2991712"/>
    <lineage>
        <taxon>Bacteria</taxon>
        <taxon>Pseudomonadati</taxon>
        <taxon>Pseudomonadota</taxon>
        <taxon>Alphaproteobacteria</taxon>
        <taxon>Acetobacterales</taxon>
        <taxon>Acetobacteraceae</taxon>
        <taxon>Limobrevibacterium</taxon>
    </lineage>
</organism>
<keyword evidence="2" id="KW-0378">Hydrolase</keyword>
<evidence type="ECO:0000259" key="1">
    <source>
        <dbReference type="Pfam" id="PF04851"/>
    </source>
</evidence>
<dbReference type="InterPro" id="IPR050742">
    <property type="entry name" value="Helicase_Restrict-Modif_Enz"/>
</dbReference>
<dbReference type="Proteomes" id="UP001165679">
    <property type="component" value="Unassembled WGS sequence"/>
</dbReference>
<dbReference type="GO" id="GO:0016787">
    <property type="term" value="F:hydrolase activity"/>
    <property type="evidence" value="ECO:0007669"/>
    <property type="project" value="InterPro"/>
</dbReference>
<keyword evidence="3" id="KW-1185">Reference proteome</keyword>
<accession>A0AA41YQ90</accession>
<dbReference type="SUPFAM" id="SSF52540">
    <property type="entry name" value="P-loop containing nucleoside triphosphate hydrolases"/>
    <property type="match status" value="2"/>
</dbReference>
<dbReference type="GO" id="GO:0005524">
    <property type="term" value="F:ATP binding"/>
    <property type="evidence" value="ECO:0007669"/>
    <property type="project" value="InterPro"/>
</dbReference>
<name>A0AA41YQ90_9PROT</name>
<reference evidence="2" key="1">
    <citation type="submission" date="2022-09" db="EMBL/GenBank/DDBJ databases">
        <title>Rhodovastum sp. nov. RN2-1 isolated from soil in Seongnam, South Korea.</title>
        <authorList>
            <person name="Le N.T."/>
        </authorList>
    </citation>
    <scope>NUCLEOTIDE SEQUENCE</scope>
    <source>
        <strain evidence="2">RN2-1</strain>
    </source>
</reference>